<feature type="transmembrane region" description="Helical" evidence="7">
    <location>
        <begin position="236"/>
        <end position="258"/>
    </location>
</feature>
<evidence type="ECO:0000256" key="1">
    <source>
        <dbReference type="ARBA" id="ARBA00004429"/>
    </source>
</evidence>
<dbReference type="NCBIfam" id="TIGR00797">
    <property type="entry name" value="matE"/>
    <property type="match status" value="1"/>
</dbReference>
<dbReference type="STRING" id="870908.SAMN04488044_2384"/>
<keyword evidence="5 7" id="KW-1133">Transmembrane helix</keyword>
<keyword evidence="2" id="KW-0813">Transport</keyword>
<dbReference type="EMBL" id="FQWM01000004">
    <property type="protein sequence ID" value="SHH33345.1"/>
    <property type="molecule type" value="Genomic_DNA"/>
</dbReference>
<feature type="transmembrane region" description="Helical" evidence="7">
    <location>
        <begin position="54"/>
        <end position="79"/>
    </location>
</feature>
<name>A0A1M5S4H0_9RHOB</name>
<feature type="transmembrane region" description="Helical" evidence="7">
    <location>
        <begin position="195"/>
        <end position="216"/>
    </location>
</feature>
<feature type="transmembrane region" description="Helical" evidence="7">
    <location>
        <begin position="270"/>
        <end position="298"/>
    </location>
</feature>
<evidence type="ECO:0000313" key="8">
    <source>
        <dbReference type="EMBL" id="SHH33345.1"/>
    </source>
</evidence>
<feature type="transmembrane region" description="Helical" evidence="7">
    <location>
        <begin position="388"/>
        <end position="409"/>
    </location>
</feature>
<feature type="transmembrane region" description="Helical" evidence="7">
    <location>
        <begin position="415"/>
        <end position="433"/>
    </location>
</feature>
<keyword evidence="6 7" id="KW-0472">Membrane</keyword>
<gene>
    <name evidence="8" type="ORF">SAMN04488044_2384</name>
</gene>
<dbReference type="OrthoDB" id="9806302at2"/>
<organism evidence="8 9">
    <name type="scientific">Cognatishimia maritima</name>
    <dbReference type="NCBI Taxonomy" id="870908"/>
    <lineage>
        <taxon>Bacteria</taxon>
        <taxon>Pseudomonadati</taxon>
        <taxon>Pseudomonadota</taxon>
        <taxon>Alphaproteobacteria</taxon>
        <taxon>Rhodobacterales</taxon>
        <taxon>Paracoccaceae</taxon>
        <taxon>Cognatishimia</taxon>
    </lineage>
</organism>
<keyword evidence="9" id="KW-1185">Reference proteome</keyword>
<keyword evidence="4 7" id="KW-0812">Transmembrane</keyword>
<keyword evidence="3" id="KW-1003">Cell membrane</keyword>
<evidence type="ECO:0000256" key="7">
    <source>
        <dbReference type="SAM" id="Phobius"/>
    </source>
</evidence>
<dbReference type="InterPro" id="IPR002528">
    <property type="entry name" value="MATE_fam"/>
</dbReference>
<feature type="transmembrane region" description="Helical" evidence="7">
    <location>
        <begin position="170"/>
        <end position="189"/>
    </location>
</feature>
<dbReference type="GO" id="GO:0005886">
    <property type="term" value="C:plasma membrane"/>
    <property type="evidence" value="ECO:0007669"/>
    <property type="project" value="UniProtKB-SubCell"/>
</dbReference>
<evidence type="ECO:0000256" key="3">
    <source>
        <dbReference type="ARBA" id="ARBA00022475"/>
    </source>
</evidence>
<dbReference type="PANTHER" id="PTHR43549">
    <property type="entry name" value="MULTIDRUG RESISTANCE PROTEIN YPNP-RELATED"/>
    <property type="match status" value="1"/>
</dbReference>
<feature type="transmembrane region" description="Helical" evidence="7">
    <location>
        <begin position="12"/>
        <end position="34"/>
    </location>
</feature>
<feature type="transmembrane region" description="Helical" evidence="7">
    <location>
        <begin position="99"/>
        <end position="117"/>
    </location>
</feature>
<evidence type="ECO:0000256" key="2">
    <source>
        <dbReference type="ARBA" id="ARBA00022448"/>
    </source>
</evidence>
<dbReference type="Proteomes" id="UP000184211">
    <property type="component" value="Unassembled WGS sequence"/>
</dbReference>
<feature type="transmembrane region" description="Helical" evidence="7">
    <location>
        <begin position="318"/>
        <end position="339"/>
    </location>
</feature>
<dbReference type="GO" id="GO:0015297">
    <property type="term" value="F:antiporter activity"/>
    <property type="evidence" value="ECO:0007669"/>
    <property type="project" value="InterPro"/>
</dbReference>
<evidence type="ECO:0000256" key="4">
    <source>
        <dbReference type="ARBA" id="ARBA00022692"/>
    </source>
</evidence>
<proteinExistence type="predicted"/>
<evidence type="ECO:0000256" key="6">
    <source>
        <dbReference type="ARBA" id="ARBA00023136"/>
    </source>
</evidence>
<sequence>MADAQAKFLTGSLFRHVVVMSATSSIGLMAIFLVDLVDMIFISMLGKEELAAAVGYAGAILFFTSSFGIGMAIAAGALVAQALGEGDRQKAGRRAASSLLYGFIFASIFAAIVWLNLAPLAAFMGASGATLELAVSYLQIIIPTLPILLLAMVGGAILRAHGDAPRSMMSTIIGGAVNAVLDPVFIFGLDMELAGAAWASVAARFAIAFFALYPVIKVHKGLDKPTPDQLRIDLTAIIGIAGPAILTQLATPIGQAYVTRSMAAYGEEAVAGMAIVARLTPVAFGMIFALSGAVGPVIGQNFGAGQFDRVRLAFRESLIFTAMWVVGVSLLLFLLRAPLVGLFNAEGMAVTLVYLFCGPLALAFFFNGVLFVSNAAFNNLGHPFYSTWVNWGRHTLGTIPFVWLGAHWFGAPGVLIGQAFGGVIFAAIALVLAKRVLSLRKETKPAPFARQGRLMATFHLRR</sequence>
<dbReference type="GO" id="GO:0042910">
    <property type="term" value="F:xenobiotic transmembrane transporter activity"/>
    <property type="evidence" value="ECO:0007669"/>
    <property type="project" value="InterPro"/>
</dbReference>
<dbReference type="PIRSF" id="PIRSF006603">
    <property type="entry name" value="DinF"/>
    <property type="match status" value="1"/>
</dbReference>
<protein>
    <submittedName>
        <fullName evidence="8">Putative efflux protein, MATE family</fullName>
    </submittedName>
</protein>
<dbReference type="PANTHER" id="PTHR43549:SF3">
    <property type="entry name" value="MULTIDRUG RESISTANCE PROTEIN YPNP-RELATED"/>
    <property type="match status" value="1"/>
</dbReference>
<reference evidence="9" key="1">
    <citation type="submission" date="2016-11" db="EMBL/GenBank/DDBJ databases">
        <authorList>
            <person name="Varghese N."/>
            <person name="Submissions S."/>
        </authorList>
    </citation>
    <scope>NUCLEOTIDE SEQUENCE [LARGE SCALE GENOMIC DNA]</scope>
    <source>
        <strain evidence="9">DSM 28223</strain>
    </source>
</reference>
<dbReference type="InterPro" id="IPR048279">
    <property type="entry name" value="MdtK-like"/>
</dbReference>
<dbReference type="RefSeq" id="WP_072793249.1">
    <property type="nucleotide sequence ID" value="NZ_FQWM01000004.1"/>
</dbReference>
<evidence type="ECO:0000256" key="5">
    <source>
        <dbReference type="ARBA" id="ARBA00022989"/>
    </source>
</evidence>
<feature type="transmembrane region" description="Helical" evidence="7">
    <location>
        <begin position="137"/>
        <end position="158"/>
    </location>
</feature>
<dbReference type="InterPro" id="IPR052031">
    <property type="entry name" value="Membrane_Transporter-Flippase"/>
</dbReference>
<comment type="subcellular location">
    <subcellularLocation>
        <location evidence="1">Cell inner membrane</location>
        <topology evidence="1">Multi-pass membrane protein</topology>
    </subcellularLocation>
</comment>
<evidence type="ECO:0000313" key="9">
    <source>
        <dbReference type="Proteomes" id="UP000184211"/>
    </source>
</evidence>
<feature type="transmembrane region" description="Helical" evidence="7">
    <location>
        <begin position="351"/>
        <end position="376"/>
    </location>
</feature>
<accession>A0A1M5S4H0</accession>
<dbReference type="AlphaFoldDB" id="A0A1M5S4H0"/>
<dbReference type="Pfam" id="PF01554">
    <property type="entry name" value="MatE"/>
    <property type="match status" value="2"/>
</dbReference>